<keyword evidence="2" id="KW-1185">Reference proteome</keyword>
<protein>
    <submittedName>
        <fullName evidence="1">Uncharacterized protein</fullName>
    </submittedName>
</protein>
<proteinExistence type="predicted"/>
<gene>
    <name evidence="1" type="ORF">RGD00_22370</name>
</gene>
<dbReference type="Proteomes" id="UP001247754">
    <property type="component" value="Unassembled WGS sequence"/>
</dbReference>
<dbReference type="RefSeq" id="WP_310459458.1">
    <property type="nucleotide sequence ID" value="NZ_JAVKPH010000066.1"/>
</dbReference>
<accession>A0ABU1FES9</accession>
<sequence length="204" mass="23248">MTFSKQEMYRPIFETKGAEEWEDEEKDWWNREITIGNKSPLRHLRVPIGGAATKDLSSLAAEYHNAAEVLIHTIRAEPPTVIGCGNVLLYLYRHSIELLLKDIIPEGLRRRDHEFSQLAARFKSIISEDFAGEVPDWIPNRIMEFAEIDPRSTTFRYNEHEAFVSGPTYLIDIVHLRAAMNALNTALVGARAVMILEGPNSKDD</sequence>
<evidence type="ECO:0000313" key="1">
    <source>
        <dbReference type="EMBL" id="MDR5655357.1"/>
    </source>
</evidence>
<reference evidence="1 2" key="1">
    <citation type="submission" date="2023-09" db="EMBL/GenBank/DDBJ databases">
        <title>Xinfangfangia sedmenti sp. nov., isolated the sedment.</title>
        <authorList>
            <person name="Xu L."/>
        </authorList>
    </citation>
    <scope>NUCLEOTIDE SEQUENCE [LARGE SCALE GENOMIC DNA]</scope>
    <source>
        <strain evidence="1 2">LG-4</strain>
    </source>
</reference>
<organism evidence="1 2">
    <name type="scientific">Ruixingdingia sedimenti</name>
    <dbReference type="NCBI Taxonomy" id="3073604"/>
    <lineage>
        <taxon>Bacteria</taxon>
        <taxon>Pseudomonadati</taxon>
        <taxon>Pseudomonadota</taxon>
        <taxon>Alphaproteobacteria</taxon>
        <taxon>Rhodobacterales</taxon>
        <taxon>Paracoccaceae</taxon>
        <taxon>Ruixingdingia</taxon>
    </lineage>
</organism>
<dbReference type="EMBL" id="JAVKPH010000066">
    <property type="protein sequence ID" value="MDR5655357.1"/>
    <property type="molecule type" value="Genomic_DNA"/>
</dbReference>
<comment type="caution">
    <text evidence="1">The sequence shown here is derived from an EMBL/GenBank/DDBJ whole genome shotgun (WGS) entry which is preliminary data.</text>
</comment>
<evidence type="ECO:0000313" key="2">
    <source>
        <dbReference type="Proteomes" id="UP001247754"/>
    </source>
</evidence>
<name>A0ABU1FES9_9RHOB</name>